<dbReference type="EMBL" id="AP026866">
    <property type="protein sequence ID" value="BDS08067.1"/>
    <property type="molecule type" value="Genomic_DNA"/>
</dbReference>
<evidence type="ECO:0000313" key="1">
    <source>
        <dbReference type="EMBL" id="BDS08067.1"/>
    </source>
</evidence>
<dbReference type="Gene3D" id="1.20.5.2050">
    <property type="match status" value="1"/>
</dbReference>
<sequence length="177" mass="19879">MGDNSHSKTLNIHSRKGGKLTPAVIRGKFGHAFMTGPTQSQGENYAIARIDLPDAGTHGWQVRMQRRGIKYGKFFADRLHGHPDRALVAARRWRDALLEKLTDQARICERSQRNSSGVVGVSKITVCSSNGTTYHFWQATWSPAPGQRRCVKFSIKRYGDREAFQRAVEARTEGIQP</sequence>
<dbReference type="AlphaFoldDB" id="A0AAT9FQ09"/>
<organism evidence="1">
    <name type="scientific">Oceaniferula spumae</name>
    <dbReference type="NCBI Taxonomy" id="2979115"/>
    <lineage>
        <taxon>Bacteria</taxon>
        <taxon>Pseudomonadati</taxon>
        <taxon>Verrucomicrobiota</taxon>
        <taxon>Verrucomicrobiia</taxon>
        <taxon>Verrucomicrobiales</taxon>
        <taxon>Verrucomicrobiaceae</taxon>
        <taxon>Oceaniferula</taxon>
    </lineage>
</organism>
<gene>
    <name evidence="1" type="ORF">NT6N_31070</name>
</gene>
<evidence type="ECO:0008006" key="2">
    <source>
        <dbReference type="Google" id="ProtNLM"/>
    </source>
</evidence>
<protein>
    <recommendedName>
        <fullName evidence="2">AP2 domain-containing protein</fullName>
    </recommendedName>
</protein>
<accession>A0AAT9FQ09</accession>
<proteinExistence type="predicted"/>
<name>A0AAT9FQ09_9BACT</name>
<dbReference type="KEGG" id="osu:NT6N_31070"/>
<reference evidence="1" key="1">
    <citation type="submission" date="2024-07" db="EMBL/GenBank/DDBJ databases">
        <title>Complete genome sequence of Verrucomicrobiaceae bacterium NT6N.</title>
        <authorList>
            <person name="Huang C."/>
            <person name="Takami H."/>
            <person name="Hamasaki K."/>
        </authorList>
    </citation>
    <scope>NUCLEOTIDE SEQUENCE</scope>
    <source>
        <strain evidence="1">NT6N</strain>
    </source>
</reference>